<dbReference type="Proteomes" id="UP001152747">
    <property type="component" value="Unassembled WGS sequence"/>
</dbReference>
<reference evidence="2" key="1">
    <citation type="submission" date="2022-11" db="EMBL/GenBank/DDBJ databases">
        <authorList>
            <person name="Kikuchi T."/>
        </authorList>
    </citation>
    <scope>NUCLEOTIDE SEQUENCE</scope>
    <source>
        <strain evidence="2">PS1010</strain>
    </source>
</reference>
<keyword evidence="3" id="KW-1185">Reference proteome</keyword>
<gene>
    <name evidence="2" type="ORF">CAMP_LOCUS8438</name>
</gene>
<evidence type="ECO:0000313" key="3">
    <source>
        <dbReference type="Proteomes" id="UP001152747"/>
    </source>
</evidence>
<evidence type="ECO:0000313" key="2">
    <source>
        <dbReference type="EMBL" id="CAI5445801.1"/>
    </source>
</evidence>
<comment type="caution">
    <text evidence="2">The sequence shown here is derived from an EMBL/GenBank/DDBJ whole genome shotgun (WGS) entry which is preliminary data.</text>
</comment>
<name>A0A9P1IIN5_9PELO</name>
<dbReference type="AlphaFoldDB" id="A0A9P1IIN5"/>
<sequence>MNNNQGPSTPSATPRHFFTSTPVTKTRAKFQVFNVSSDDSILEIPVIPKSPKTPARVLAPRMTNLPPRPMEPRFHPTMPRTPRCARPTIAWLAKSKKPKEIQKMIYGANRPTTN</sequence>
<organism evidence="2 3">
    <name type="scientific">Caenorhabditis angaria</name>
    <dbReference type="NCBI Taxonomy" id="860376"/>
    <lineage>
        <taxon>Eukaryota</taxon>
        <taxon>Metazoa</taxon>
        <taxon>Ecdysozoa</taxon>
        <taxon>Nematoda</taxon>
        <taxon>Chromadorea</taxon>
        <taxon>Rhabditida</taxon>
        <taxon>Rhabditina</taxon>
        <taxon>Rhabditomorpha</taxon>
        <taxon>Rhabditoidea</taxon>
        <taxon>Rhabditidae</taxon>
        <taxon>Peloderinae</taxon>
        <taxon>Caenorhabditis</taxon>
    </lineage>
</organism>
<dbReference type="EMBL" id="CANHGI010000003">
    <property type="protein sequence ID" value="CAI5445801.1"/>
    <property type="molecule type" value="Genomic_DNA"/>
</dbReference>
<evidence type="ECO:0000256" key="1">
    <source>
        <dbReference type="SAM" id="MobiDB-lite"/>
    </source>
</evidence>
<feature type="region of interest" description="Disordered" evidence="1">
    <location>
        <begin position="51"/>
        <end position="85"/>
    </location>
</feature>
<protein>
    <submittedName>
        <fullName evidence="2">Uncharacterized protein</fullName>
    </submittedName>
</protein>
<proteinExistence type="predicted"/>
<accession>A0A9P1IIN5</accession>